<evidence type="ECO:0000313" key="1">
    <source>
        <dbReference type="EMBL" id="JAH31063.1"/>
    </source>
</evidence>
<dbReference type="AlphaFoldDB" id="A0A0E9RRX4"/>
<organism evidence="1">
    <name type="scientific">Anguilla anguilla</name>
    <name type="common">European freshwater eel</name>
    <name type="synonym">Muraena anguilla</name>
    <dbReference type="NCBI Taxonomy" id="7936"/>
    <lineage>
        <taxon>Eukaryota</taxon>
        <taxon>Metazoa</taxon>
        <taxon>Chordata</taxon>
        <taxon>Craniata</taxon>
        <taxon>Vertebrata</taxon>
        <taxon>Euteleostomi</taxon>
        <taxon>Actinopterygii</taxon>
        <taxon>Neopterygii</taxon>
        <taxon>Teleostei</taxon>
        <taxon>Anguilliformes</taxon>
        <taxon>Anguillidae</taxon>
        <taxon>Anguilla</taxon>
    </lineage>
</organism>
<sequence>MDKFDKTKLKSCKLVLCTLKTQKPQSWVFKSGNNLKSCCIYTLQPFYYLR</sequence>
<proteinExistence type="predicted"/>
<name>A0A0E9RRX4_ANGAN</name>
<protein>
    <submittedName>
        <fullName evidence="1">Uncharacterized protein</fullName>
    </submittedName>
</protein>
<dbReference type="EMBL" id="GBXM01077514">
    <property type="protein sequence ID" value="JAH31063.1"/>
    <property type="molecule type" value="Transcribed_RNA"/>
</dbReference>
<accession>A0A0E9RRX4</accession>
<reference evidence="1" key="1">
    <citation type="submission" date="2014-11" db="EMBL/GenBank/DDBJ databases">
        <authorList>
            <person name="Amaro Gonzalez C."/>
        </authorList>
    </citation>
    <scope>NUCLEOTIDE SEQUENCE</scope>
</reference>
<reference evidence="1" key="2">
    <citation type="journal article" date="2015" name="Fish Shellfish Immunol.">
        <title>Early steps in the European eel (Anguilla anguilla)-Vibrio vulnificus interaction in the gills: Role of the RtxA13 toxin.</title>
        <authorList>
            <person name="Callol A."/>
            <person name="Pajuelo D."/>
            <person name="Ebbesson L."/>
            <person name="Teles M."/>
            <person name="MacKenzie S."/>
            <person name="Amaro C."/>
        </authorList>
    </citation>
    <scope>NUCLEOTIDE SEQUENCE</scope>
</reference>